<dbReference type="PANTHER" id="PTHR43725:SF47">
    <property type="entry name" value="UDP-GLUCOSE 4-EPIMERASE"/>
    <property type="match status" value="1"/>
</dbReference>
<dbReference type="RefSeq" id="WP_184514924.1">
    <property type="nucleotide sequence ID" value="NZ_CP050292.1"/>
</dbReference>
<keyword evidence="7 9" id="KW-0520">NAD</keyword>
<feature type="domain" description="NAD(P)-binding" evidence="10">
    <location>
        <begin position="4"/>
        <end position="322"/>
    </location>
</feature>
<evidence type="ECO:0000256" key="5">
    <source>
        <dbReference type="ARBA" id="ARBA00013189"/>
    </source>
</evidence>
<dbReference type="Gene3D" id="3.90.25.10">
    <property type="entry name" value="UDP-galactose 4-epimerase, domain 1"/>
    <property type="match status" value="1"/>
</dbReference>
<dbReference type="CDD" id="cd05247">
    <property type="entry name" value="UDP_G4E_1_SDR_e"/>
    <property type="match status" value="1"/>
</dbReference>
<comment type="catalytic activity">
    <reaction evidence="1 9">
        <text>UDP-alpha-D-glucose = UDP-alpha-D-galactose</text>
        <dbReference type="Rhea" id="RHEA:22168"/>
        <dbReference type="ChEBI" id="CHEBI:58885"/>
        <dbReference type="ChEBI" id="CHEBI:66914"/>
        <dbReference type="EC" id="5.1.3.2"/>
    </reaction>
</comment>
<evidence type="ECO:0000256" key="2">
    <source>
        <dbReference type="ARBA" id="ARBA00001911"/>
    </source>
</evidence>
<evidence type="ECO:0000313" key="12">
    <source>
        <dbReference type="Proteomes" id="UP000515291"/>
    </source>
</evidence>
<evidence type="ECO:0000256" key="7">
    <source>
        <dbReference type="ARBA" id="ARBA00023027"/>
    </source>
</evidence>
<dbReference type="GO" id="GO:0006012">
    <property type="term" value="P:galactose metabolic process"/>
    <property type="evidence" value="ECO:0007669"/>
    <property type="project" value="UniProtKB-UniPathway"/>
</dbReference>
<protein>
    <recommendedName>
        <fullName evidence="6 9">UDP-glucose 4-epimerase</fullName>
        <ecNumber evidence="5 9">5.1.3.2</ecNumber>
    </recommendedName>
</protein>
<dbReference type="UniPathway" id="UPA00214"/>
<dbReference type="AlphaFoldDB" id="A0A7G6TU80"/>
<evidence type="ECO:0000256" key="1">
    <source>
        <dbReference type="ARBA" id="ARBA00000083"/>
    </source>
</evidence>
<evidence type="ECO:0000256" key="9">
    <source>
        <dbReference type="RuleBase" id="RU366046"/>
    </source>
</evidence>
<dbReference type="NCBIfam" id="TIGR01179">
    <property type="entry name" value="galE"/>
    <property type="match status" value="1"/>
</dbReference>
<comment type="subunit">
    <text evidence="9">Homodimer.</text>
</comment>
<dbReference type="EC" id="5.1.3.2" evidence="5 9"/>
<dbReference type="SUPFAM" id="SSF51735">
    <property type="entry name" value="NAD(P)-binding Rossmann-fold domains"/>
    <property type="match status" value="1"/>
</dbReference>
<name>A0A7G6TU80_9BRAD</name>
<evidence type="ECO:0000256" key="3">
    <source>
        <dbReference type="ARBA" id="ARBA00004947"/>
    </source>
</evidence>
<evidence type="ECO:0000256" key="6">
    <source>
        <dbReference type="ARBA" id="ARBA00018569"/>
    </source>
</evidence>
<proteinExistence type="inferred from homology"/>
<evidence type="ECO:0000256" key="8">
    <source>
        <dbReference type="ARBA" id="ARBA00023235"/>
    </source>
</evidence>
<dbReference type="GO" id="GO:0003978">
    <property type="term" value="F:UDP-glucose 4-epimerase activity"/>
    <property type="evidence" value="ECO:0007669"/>
    <property type="project" value="UniProtKB-UniRule"/>
</dbReference>
<dbReference type="Pfam" id="PF16363">
    <property type="entry name" value="GDP_Man_Dehyd"/>
    <property type="match status" value="1"/>
</dbReference>
<evidence type="ECO:0000259" key="10">
    <source>
        <dbReference type="Pfam" id="PF16363"/>
    </source>
</evidence>
<gene>
    <name evidence="11" type="primary">galE</name>
    <name evidence="11" type="ORF">HB776_02970</name>
</gene>
<sequence>MTVMITGGAGFIGSHICVELMHAGRQVVIYDNFANSHPEVINRIRRITGTAPDVVKGDVRDVNTLISTLSAHGCSAVIHVAGLKSVADSVSKSAEYYDCNVVGTLRLAQAMQQTGVRNIVFSSSATVYGEPDVLPLREDHKLAPVCPYGRTKMQAEELLIDIAHSLSPLNVAMLRYFNPVGSHESGLIGEDPNGVPNNLMPYISRVAIGRLPALNVYGNDYPTPDGTGIRDYGHVVDLAAAHIAALDCVDKQRVLKVNLGTGQGTSVLELVDAFARASGKMIPVTFAPRRPGDIASYYASAELAADVLGWHAKRGIAEMCRDAWNWQRKNPNGYLDQ</sequence>
<dbReference type="PANTHER" id="PTHR43725">
    <property type="entry name" value="UDP-GLUCOSE 4-EPIMERASE"/>
    <property type="match status" value="1"/>
</dbReference>
<dbReference type="Proteomes" id="UP000515291">
    <property type="component" value="Chromosome"/>
</dbReference>
<comment type="similarity">
    <text evidence="4 9">Belongs to the NAD(P)-dependent epimerase/dehydratase family.</text>
</comment>
<dbReference type="InterPro" id="IPR005886">
    <property type="entry name" value="UDP_G4E"/>
</dbReference>
<accession>A0A7G6TU80</accession>
<dbReference type="InterPro" id="IPR016040">
    <property type="entry name" value="NAD(P)-bd_dom"/>
</dbReference>
<comment type="cofactor">
    <cofactor evidence="2 9">
        <name>NAD(+)</name>
        <dbReference type="ChEBI" id="CHEBI:57540"/>
    </cofactor>
</comment>
<dbReference type="Gene3D" id="3.40.50.720">
    <property type="entry name" value="NAD(P)-binding Rossmann-like Domain"/>
    <property type="match status" value="1"/>
</dbReference>
<organism evidence="11 12">
    <name type="scientific">Tardiphaga robiniae</name>
    <dbReference type="NCBI Taxonomy" id="943830"/>
    <lineage>
        <taxon>Bacteria</taxon>
        <taxon>Pseudomonadati</taxon>
        <taxon>Pseudomonadota</taxon>
        <taxon>Alphaproteobacteria</taxon>
        <taxon>Hyphomicrobiales</taxon>
        <taxon>Nitrobacteraceae</taxon>
        <taxon>Tardiphaga</taxon>
    </lineage>
</organism>
<dbReference type="EMBL" id="CP050292">
    <property type="protein sequence ID" value="QND70312.1"/>
    <property type="molecule type" value="Genomic_DNA"/>
</dbReference>
<dbReference type="GO" id="GO:0005829">
    <property type="term" value="C:cytosol"/>
    <property type="evidence" value="ECO:0007669"/>
    <property type="project" value="TreeGrafter"/>
</dbReference>
<evidence type="ECO:0000256" key="4">
    <source>
        <dbReference type="ARBA" id="ARBA00007637"/>
    </source>
</evidence>
<evidence type="ECO:0000313" key="11">
    <source>
        <dbReference type="EMBL" id="QND70312.1"/>
    </source>
</evidence>
<dbReference type="KEGG" id="trb:HB776_02970"/>
<dbReference type="NCBIfam" id="NF007956">
    <property type="entry name" value="PRK10675.1"/>
    <property type="match status" value="1"/>
</dbReference>
<dbReference type="InterPro" id="IPR036291">
    <property type="entry name" value="NAD(P)-bd_dom_sf"/>
</dbReference>
<comment type="pathway">
    <text evidence="3 9">Carbohydrate metabolism; galactose metabolism.</text>
</comment>
<keyword evidence="8 9" id="KW-0413">Isomerase</keyword>
<reference evidence="12" key="1">
    <citation type="journal article" date="2020" name="Mol. Plant Microbe">
        <title>Rhizobial microsymbionts of the narrowly endemic Oxytropis species growing in Kamchatka are characterized by significant genetic diversity and possess a set of genes that are associated with T3SS and T6SS secretion systems and can affect the development of symbiosis.</title>
        <authorList>
            <person name="Safronova V."/>
            <person name="Guro P."/>
            <person name="Sazanova A."/>
            <person name="Kuznetsova I."/>
            <person name="Belimov A."/>
            <person name="Yakubov V."/>
            <person name="Chirak E."/>
            <person name="Afonin A."/>
            <person name="Gogolev Y."/>
            <person name="Andronov E."/>
            <person name="Tikhonovich I."/>
        </authorList>
    </citation>
    <scope>NUCLEOTIDE SEQUENCE [LARGE SCALE GENOMIC DNA]</scope>
    <source>
        <strain evidence="12">581</strain>
    </source>
</reference>
<keyword evidence="9" id="KW-0119">Carbohydrate metabolism</keyword>